<keyword evidence="1" id="KW-0430">Lectin</keyword>
<dbReference type="InterPro" id="IPR001304">
    <property type="entry name" value="C-type_lectin-like"/>
</dbReference>
<feature type="compositionally biased region" description="Polar residues" evidence="3">
    <location>
        <begin position="37"/>
        <end position="48"/>
    </location>
</feature>
<feature type="transmembrane region" description="Helical" evidence="4">
    <location>
        <begin position="118"/>
        <end position="139"/>
    </location>
</feature>
<feature type="domain" description="C-type lectin" evidence="5">
    <location>
        <begin position="212"/>
        <end position="326"/>
    </location>
</feature>
<dbReference type="GO" id="GO:0030246">
    <property type="term" value="F:carbohydrate binding"/>
    <property type="evidence" value="ECO:0007669"/>
    <property type="project" value="UniProtKB-KW"/>
</dbReference>
<feature type="compositionally biased region" description="Acidic residues" evidence="3">
    <location>
        <begin position="50"/>
        <end position="65"/>
    </location>
</feature>
<dbReference type="InterPro" id="IPR018378">
    <property type="entry name" value="C-type_lectin_CS"/>
</dbReference>
<evidence type="ECO:0000313" key="6">
    <source>
        <dbReference type="Ensembl" id="ENSSPUP00000011436.1"/>
    </source>
</evidence>
<sequence>MAQEEMYGNWLQPSPLPRSRLVLRPTGVYTLAGQPASIHTSRSGSPNSFADEEDYDDVSVSEGVDENPPQRPARVGLAVMEKQTDGGTQTLRREPATPYLPGTANPAQEKGYSRTPVVILYVLMVMCFLMWAALLSLALMKYSKMSVELEELNVNYLEMQNYVESNLTSMRTQQDSFQDSMKRDYLKLQVITASLCKAYSLTQECPEEWKTHQGTCYYFSTEKKNWTDARQFCREQEAHLVSINTDDEQYFLIEHVANDNNIRWLGASYAVKENTWLWDDNSSLSFSYWILTKNNTGGNQENCSCMQSNGVWHRSQCSLHYHWICEKTTFC</sequence>
<dbReference type="CDD" id="cd03590">
    <property type="entry name" value="CLECT_DC-SIGN_like"/>
    <property type="match status" value="1"/>
</dbReference>
<dbReference type="SUPFAM" id="SSF56436">
    <property type="entry name" value="C-type lectin-like"/>
    <property type="match status" value="1"/>
</dbReference>
<dbReference type="SMART" id="SM00034">
    <property type="entry name" value="CLECT"/>
    <property type="match status" value="1"/>
</dbReference>
<feature type="region of interest" description="Disordered" evidence="3">
    <location>
        <begin position="33"/>
        <end position="71"/>
    </location>
</feature>
<dbReference type="PROSITE" id="PS00615">
    <property type="entry name" value="C_TYPE_LECTIN_1"/>
    <property type="match status" value="1"/>
</dbReference>
<keyword evidence="4" id="KW-1133">Transmembrane helix</keyword>
<dbReference type="InterPro" id="IPR016187">
    <property type="entry name" value="CTDL_fold"/>
</dbReference>
<keyword evidence="7" id="KW-1185">Reference proteome</keyword>
<dbReference type="GeneTree" id="ENSGT01030000234575"/>
<dbReference type="AlphaFoldDB" id="A0A8D0GSN8"/>
<name>A0A8D0GSN8_SPHPU</name>
<feature type="region of interest" description="Disordered" evidence="3">
    <location>
        <begin position="85"/>
        <end position="107"/>
    </location>
</feature>
<evidence type="ECO:0000313" key="7">
    <source>
        <dbReference type="Proteomes" id="UP000694392"/>
    </source>
</evidence>
<keyword evidence="2" id="KW-1015">Disulfide bond</keyword>
<keyword evidence="4" id="KW-0472">Membrane</keyword>
<dbReference type="Pfam" id="PF00059">
    <property type="entry name" value="Lectin_C"/>
    <property type="match status" value="1"/>
</dbReference>
<evidence type="ECO:0000256" key="3">
    <source>
        <dbReference type="SAM" id="MobiDB-lite"/>
    </source>
</evidence>
<evidence type="ECO:0000256" key="1">
    <source>
        <dbReference type="ARBA" id="ARBA00022734"/>
    </source>
</evidence>
<dbReference type="PROSITE" id="PS50041">
    <property type="entry name" value="C_TYPE_LECTIN_2"/>
    <property type="match status" value="1"/>
</dbReference>
<protein>
    <recommendedName>
        <fullName evidence="5">C-type lectin domain-containing protein</fullName>
    </recommendedName>
</protein>
<dbReference type="Gene3D" id="3.10.100.10">
    <property type="entry name" value="Mannose-Binding Protein A, subunit A"/>
    <property type="match status" value="1"/>
</dbReference>
<reference evidence="6" key="1">
    <citation type="submission" date="2025-08" db="UniProtKB">
        <authorList>
            <consortium name="Ensembl"/>
        </authorList>
    </citation>
    <scope>IDENTIFICATION</scope>
</reference>
<dbReference type="InterPro" id="IPR016186">
    <property type="entry name" value="C-type_lectin-like/link_sf"/>
</dbReference>
<evidence type="ECO:0000256" key="2">
    <source>
        <dbReference type="ARBA" id="ARBA00023157"/>
    </source>
</evidence>
<dbReference type="Proteomes" id="UP000694392">
    <property type="component" value="Unplaced"/>
</dbReference>
<dbReference type="Ensembl" id="ENSSPUT00000012194.1">
    <property type="protein sequence ID" value="ENSSPUP00000011436.1"/>
    <property type="gene ID" value="ENSSPUG00000008787.1"/>
</dbReference>
<reference evidence="6" key="2">
    <citation type="submission" date="2025-09" db="UniProtKB">
        <authorList>
            <consortium name="Ensembl"/>
        </authorList>
    </citation>
    <scope>IDENTIFICATION</scope>
</reference>
<keyword evidence="4" id="KW-0812">Transmembrane</keyword>
<evidence type="ECO:0000256" key="4">
    <source>
        <dbReference type="SAM" id="Phobius"/>
    </source>
</evidence>
<proteinExistence type="predicted"/>
<dbReference type="InterPro" id="IPR033989">
    <property type="entry name" value="CD209-like_CTLD"/>
</dbReference>
<accession>A0A8D0GSN8</accession>
<dbReference type="PANTHER" id="PTHR46746:SF9">
    <property type="entry name" value="CD209 ANTIGEN-LIKE PROTEIN C-LIKE"/>
    <property type="match status" value="1"/>
</dbReference>
<dbReference type="OMA" id="NQHAKRP"/>
<dbReference type="InterPro" id="IPR051379">
    <property type="entry name" value="C-type_Lectin_Receptor_IMM"/>
</dbReference>
<evidence type="ECO:0000259" key="5">
    <source>
        <dbReference type="PROSITE" id="PS50041"/>
    </source>
</evidence>
<dbReference type="PANTHER" id="PTHR46746">
    <property type="entry name" value="KILLER CELL LECTIN-LIKE RECEPTOR SUBFAMILY F MEMBER 2"/>
    <property type="match status" value="1"/>
</dbReference>
<organism evidence="6 7">
    <name type="scientific">Sphenodon punctatus</name>
    <name type="common">Tuatara</name>
    <name type="synonym">Hatteria punctata</name>
    <dbReference type="NCBI Taxonomy" id="8508"/>
    <lineage>
        <taxon>Eukaryota</taxon>
        <taxon>Metazoa</taxon>
        <taxon>Chordata</taxon>
        <taxon>Craniata</taxon>
        <taxon>Vertebrata</taxon>
        <taxon>Euteleostomi</taxon>
        <taxon>Lepidosauria</taxon>
        <taxon>Sphenodontia</taxon>
        <taxon>Sphenodontidae</taxon>
        <taxon>Sphenodon</taxon>
    </lineage>
</organism>